<evidence type="ECO:0000313" key="3">
    <source>
        <dbReference type="Proteomes" id="UP000054558"/>
    </source>
</evidence>
<dbReference type="InterPro" id="IPR022074">
    <property type="entry name" value="DUF3626"/>
</dbReference>
<dbReference type="OMA" id="HEITRIH"/>
<dbReference type="EMBL" id="DF237293">
    <property type="protein sequence ID" value="GAQ87308.1"/>
    <property type="molecule type" value="Genomic_DNA"/>
</dbReference>
<dbReference type="Proteomes" id="UP000054558">
    <property type="component" value="Unassembled WGS sequence"/>
</dbReference>
<protein>
    <submittedName>
        <fullName evidence="2">Uncharacterized protein</fullName>
    </submittedName>
</protein>
<keyword evidence="3" id="KW-1185">Reference proteome</keyword>
<name>A0A1Y1IGP0_KLENI</name>
<feature type="signal peptide" evidence="1">
    <location>
        <begin position="1"/>
        <end position="21"/>
    </location>
</feature>
<dbReference type="AlphaFoldDB" id="A0A1Y1IGP0"/>
<sequence length="324" mass="36362">MGWRLKLPALRLALPGQLLTGFTLSTQPPASAFKAHDWSNSAIEEESGNRRLAGFVQSLEALKRQPKRRLCVRQEAVLHDARGRAREASEAALPGLRKRFARLGLGGNALARVLEYVQESAPIVIHFDPRQPFRNFSTVLEVFLSDTEYRNQFETNISKGHLGPSRDTWERTLFRGVYHRGDPPSPEVRTKYGALNLFQQPEGCAPAGYGSCYFTLCSGVRKRVTFTWGDSSTDAAQTPATCQHFAHVLQKFSDADVRSLVKRGPRTNGEAFLVEAQIHGPIDFRCDVKGVRYASAESADVRKQLEEWADKNWFAACFTDQKNY</sequence>
<accession>A0A1Y1IGP0</accession>
<keyword evidence="1" id="KW-0732">Signal</keyword>
<dbReference type="OrthoDB" id="420861at2759"/>
<evidence type="ECO:0000313" key="2">
    <source>
        <dbReference type="EMBL" id="GAQ87308.1"/>
    </source>
</evidence>
<organism evidence="2 3">
    <name type="scientific">Klebsormidium nitens</name>
    <name type="common">Green alga</name>
    <name type="synonym">Ulothrix nitens</name>
    <dbReference type="NCBI Taxonomy" id="105231"/>
    <lineage>
        <taxon>Eukaryota</taxon>
        <taxon>Viridiplantae</taxon>
        <taxon>Streptophyta</taxon>
        <taxon>Klebsormidiophyceae</taxon>
        <taxon>Klebsormidiales</taxon>
        <taxon>Klebsormidiaceae</taxon>
        <taxon>Klebsormidium</taxon>
    </lineage>
</organism>
<gene>
    <name evidence="2" type="ORF">KFL_003440090</name>
</gene>
<feature type="chain" id="PRO_5013005360" evidence="1">
    <location>
        <begin position="22"/>
        <end position="324"/>
    </location>
</feature>
<dbReference type="Pfam" id="PF12294">
    <property type="entry name" value="DUF3626"/>
    <property type="match status" value="1"/>
</dbReference>
<evidence type="ECO:0000256" key="1">
    <source>
        <dbReference type="SAM" id="SignalP"/>
    </source>
</evidence>
<proteinExistence type="predicted"/>
<reference evidence="2 3" key="1">
    <citation type="journal article" date="2014" name="Nat. Commun.">
        <title>Klebsormidium flaccidum genome reveals primary factors for plant terrestrial adaptation.</title>
        <authorList>
            <person name="Hori K."/>
            <person name="Maruyama F."/>
            <person name="Fujisawa T."/>
            <person name="Togashi T."/>
            <person name="Yamamoto N."/>
            <person name="Seo M."/>
            <person name="Sato S."/>
            <person name="Yamada T."/>
            <person name="Mori H."/>
            <person name="Tajima N."/>
            <person name="Moriyama T."/>
            <person name="Ikeuchi M."/>
            <person name="Watanabe M."/>
            <person name="Wada H."/>
            <person name="Kobayashi K."/>
            <person name="Saito M."/>
            <person name="Masuda T."/>
            <person name="Sasaki-Sekimoto Y."/>
            <person name="Mashiguchi K."/>
            <person name="Awai K."/>
            <person name="Shimojima M."/>
            <person name="Masuda S."/>
            <person name="Iwai M."/>
            <person name="Nobusawa T."/>
            <person name="Narise T."/>
            <person name="Kondo S."/>
            <person name="Saito H."/>
            <person name="Sato R."/>
            <person name="Murakawa M."/>
            <person name="Ihara Y."/>
            <person name="Oshima-Yamada Y."/>
            <person name="Ohtaka K."/>
            <person name="Satoh M."/>
            <person name="Sonobe K."/>
            <person name="Ishii M."/>
            <person name="Ohtani R."/>
            <person name="Kanamori-Sato M."/>
            <person name="Honoki R."/>
            <person name="Miyazaki D."/>
            <person name="Mochizuki H."/>
            <person name="Umetsu J."/>
            <person name="Higashi K."/>
            <person name="Shibata D."/>
            <person name="Kamiya Y."/>
            <person name="Sato N."/>
            <person name="Nakamura Y."/>
            <person name="Tabata S."/>
            <person name="Ida S."/>
            <person name="Kurokawa K."/>
            <person name="Ohta H."/>
        </authorList>
    </citation>
    <scope>NUCLEOTIDE SEQUENCE [LARGE SCALE GENOMIC DNA]</scope>
    <source>
        <strain evidence="2 3">NIES-2285</strain>
    </source>
</reference>